<dbReference type="InterPro" id="IPR039874">
    <property type="entry name" value="WAPL"/>
</dbReference>
<dbReference type="Proteomes" id="UP001295740">
    <property type="component" value="Unassembled WGS sequence"/>
</dbReference>
<feature type="compositionally biased region" description="Polar residues" evidence="2">
    <location>
        <begin position="81"/>
        <end position="94"/>
    </location>
</feature>
<feature type="compositionally biased region" description="Polar residues" evidence="2">
    <location>
        <begin position="103"/>
        <end position="119"/>
    </location>
</feature>
<dbReference type="PANTHER" id="PTHR22100:SF13">
    <property type="entry name" value="WINGS APART-LIKE PROTEIN HOMOLOG"/>
    <property type="match status" value="1"/>
</dbReference>
<name>A0AAI8VM70_9PEZI</name>
<dbReference type="EMBL" id="CAUWAG010000010">
    <property type="protein sequence ID" value="CAJ2507474.1"/>
    <property type="molecule type" value="Genomic_DNA"/>
</dbReference>
<dbReference type="InterPro" id="IPR022771">
    <property type="entry name" value="WAPL_C"/>
</dbReference>
<comment type="caution">
    <text evidence="4">The sequence shown here is derived from an EMBL/GenBank/DDBJ whole genome shotgun (WGS) entry which is preliminary data.</text>
</comment>
<dbReference type="Gene3D" id="1.25.10.10">
    <property type="entry name" value="Leucine-rich Repeat Variant"/>
    <property type="match status" value="1"/>
</dbReference>
<evidence type="ECO:0000256" key="2">
    <source>
        <dbReference type="SAM" id="MobiDB-lite"/>
    </source>
</evidence>
<reference evidence="4" key="1">
    <citation type="submission" date="2023-10" db="EMBL/GenBank/DDBJ databases">
        <authorList>
            <person name="Hackl T."/>
        </authorList>
    </citation>
    <scope>NUCLEOTIDE SEQUENCE</scope>
</reference>
<evidence type="ECO:0000313" key="5">
    <source>
        <dbReference type="Proteomes" id="UP001295740"/>
    </source>
</evidence>
<feature type="region of interest" description="Disordered" evidence="2">
    <location>
        <begin position="265"/>
        <end position="311"/>
    </location>
</feature>
<feature type="domain" description="Wings apart-like protein C-terminal" evidence="3">
    <location>
        <begin position="392"/>
        <end position="737"/>
    </location>
</feature>
<dbReference type="PANTHER" id="PTHR22100">
    <property type="entry name" value="WINGS APART-LIKE PROTEIN HOMOLOG"/>
    <property type="match status" value="1"/>
</dbReference>
<organism evidence="4 5">
    <name type="scientific">Anthostomella pinea</name>
    <dbReference type="NCBI Taxonomy" id="933095"/>
    <lineage>
        <taxon>Eukaryota</taxon>
        <taxon>Fungi</taxon>
        <taxon>Dikarya</taxon>
        <taxon>Ascomycota</taxon>
        <taxon>Pezizomycotina</taxon>
        <taxon>Sordariomycetes</taxon>
        <taxon>Xylariomycetidae</taxon>
        <taxon>Xylariales</taxon>
        <taxon>Xylariaceae</taxon>
        <taxon>Anthostomella</taxon>
    </lineage>
</organism>
<sequence>MAGKPDLGGLPKRRLTTYGKGARKRQPKTAFTPVTASESMSDEDPITASQTTATRQQPTLAASPRDDSPPRRYKSLDGANATRTNTSSPYNIQSSERKRKLSQVYTSKGHTQETLGSGDSSPSAPKPRRSRTAASNNARASMTTTNARMPIAPRSTEPMEVDLVGPRLSSPPLTPTPPKASKPKARAAEKPSSANTPKPVSVLQQDIPLHLARNLTQKSKQSNVPSAARIENKPPVAQTRAPATSLPKKPRKRLIDALVEQIPDDSDDLVDNVPSSQAGFSQQTSSQTSDASILDSQGLPTTPTSKRRTAHATVTRTFARSSSSLKFTYGQGRKVLEDEDNLMDALALPEEPSVPLRGRRLELGGPKTSALSSGSFDLDVDVATDGSPNAKLRDIHELRQAGANSRVADAMQDLKEQLGTPGTKPSSSRRAALLQVAEKIGDKTFMRQCRDHGVEATMLKDVGTELDNIAVFLILSILVTILAKWPSAHMARLVRLEDPGPIFARLLGIPEDVKKIVKDRKSNLSRRSQTQIISIHNSLRDLPIWDGAAPQYISPRSIVIKCLRLLIAQDTNVGQDPAVFTRSVTEGLFEVLSEASQSADHWNYPTAVESSNLCGALAVLDVHAVSVGEMQRASSEWSTCYLPIIADVFTTSFRHPAEDNKTLENSVLKLAINMTNNNIEAPDIFASKGALPALAASISHSFTQILTSISQDAWKDGITDSLVLRLGILINFAEHSSLVRQVISDSQHNGQKTVDEFIQIFLENHRKTNEADSLEKSHLNVAFGYLSVLLGYLSLHAPVRQKLKSSHSARSIGPLIDSIREFTGFIKKMESTADEDDEGSRSSSGYTEQLQSLVHQLEDEAVYD</sequence>
<feature type="compositionally biased region" description="Polar residues" evidence="2">
    <location>
        <begin position="47"/>
        <end position="60"/>
    </location>
</feature>
<gene>
    <name evidence="4" type="ORF">KHLLAP_LOCUS7942</name>
</gene>
<proteinExistence type="inferred from homology"/>
<feature type="compositionally biased region" description="Polar residues" evidence="2">
    <location>
        <begin position="294"/>
        <end position="304"/>
    </location>
</feature>
<feature type="compositionally biased region" description="Low complexity" evidence="2">
    <location>
        <begin position="275"/>
        <end position="292"/>
    </location>
</feature>
<dbReference type="Pfam" id="PF07814">
    <property type="entry name" value="WAPL"/>
    <property type="match status" value="1"/>
</dbReference>
<evidence type="ECO:0000256" key="1">
    <source>
        <dbReference type="ARBA" id="ARBA00006854"/>
    </source>
</evidence>
<evidence type="ECO:0000259" key="3">
    <source>
        <dbReference type="Pfam" id="PF07814"/>
    </source>
</evidence>
<feature type="compositionally biased region" description="Polar residues" evidence="2">
    <location>
        <begin position="195"/>
        <end position="204"/>
    </location>
</feature>
<comment type="similarity">
    <text evidence="1">Belongs to the WAPL family.</text>
</comment>
<evidence type="ECO:0000313" key="4">
    <source>
        <dbReference type="EMBL" id="CAJ2507474.1"/>
    </source>
</evidence>
<feature type="compositionally biased region" description="Low complexity" evidence="2">
    <location>
        <begin position="132"/>
        <end position="149"/>
    </location>
</feature>
<feature type="compositionally biased region" description="Basic residues" evidence="2">
    <location>
        <begin position="11"/>
        <end position="27"/>
    </location>
</feature>
<keyword evidence="5" id="KW-1185">Reference proteome</keyword>
<accession>A0AAI8VM70</accession>
<dbReference type="AlphaFoldDB" id="A0AAI8VM70"/>
<protein>
    <submittedName>
        <fullName evidence="4">Uu.00g086600.m01.CDS01</fullName>
    </submittedName>
</protein>
<feature type="compositionally biased region" description="Polar residues" evidence="2">
    <location>
        <begin position="214"/>
        <end position="225"/>
    </location>
</feature>
<dbReference type="InterPro" id="IPR011989">
    <property type="entry name" value="ARM-like"/>
</dbReference>
<feature type="region of interest" description="Disordered" evidence="2">
    <location>
        <begin position="1"/>
        <end position="252"/>
    </location>
</feature>